<comment type="caution">
    <text evidence="2">The sequence shown here is derived from an EMBL/GenBank/DDBJ whole genome shotgun (WGS) entry which is preliminary data.</text>
</comment>
<evidence type="ECO:0008006" key="4">
    <source>
        <dbReference type="Google" id="ProtNLM"/>
    </source>
</evidence>
<proteinExistence type="inferred from homology"/>
<dbReference type="AlphaFoldDB" id="A0A444L654"/>
<dbReference type="PANTHER" id="PTHR10536">
    <property type="entry name" value="DNA PRIMASE SMALL SUBUNIT"/>
    <property type="match status" value="1"/>
</dbReference>
<evidence type="ECO:0000256" key="1">
    <source>
        <dbReference type="ARBA" id="ARBA00009762"/>
    </source>
</evidence>
<comment type="similarity">
    <text evidence="1">Belongs to the eukaryotic-type primase small subunit family.</text>
</comment>
<gene>
    <name evidence="2" type="ORF">Metus_1017</name>
</gene>
<sequence length="274" mass="32416">MTKFRHCYPVNHRPAKVRERELYYSRLDFRRIESWFREKARRGKLPIFEVDPGNESGYFKRRYADKVGKLLFFTAGSVDDLKEMVLEYLPEDLYYDRNIYRDQDRCAECDDRGEKCLNCEGLSGQELMFDIDPENIECPNCGTLEDRVKGRSMFQFCYICFNRAIDETVRLYDELLGKGFTDLSVVFSGRGFHIYVFDEAGLKMGFEERKRLGESLLRRGFPIDQWVTDGEARLARVPFSLNGLVSRVCTPIKIEEIRKNNYWRDRPFVPDFLL</sequence>
<dbReference type="Gene3D" id="3.90.920.10">
    <property type="entry name" value="DNA primase, PRIM domain"/>
    <property type="match status" value="1"/>
</dbReference>
<organism evidence="2 3">
    <name type="scientific">Methanosuratincola subterraneus</name>
    <dbReference type="NCBI Taxonomy" id="2593994"/>
    <lineage>
        <taxon>Archaea</taxon>
        <taxon>Thermoproteota</taxon>
        <taxon>Methanosuratincolia</taxon>
        <taxon>Candidatus Methanomethylicales</taxon>
        <taxon>Candidatus Methanomethylicaceae</taxon>
        <taxon>Candidatus Methanosuratincola (ex Vanwonterghem et al. 2016)</taxon>
    </lineage>
</organism>
<dbReference type="EMBL" id="RXGA01000003">
    <property type="protein sequence ID" value="RWX73043.1"/>
    <property type="molecule type" value="Genomic_DNA"/>
</dbReference>
<name>A0A444L654_METS7</name>
<accession>A0A444L654</accession>
<dbReference type="Proteomes" id="UP000288215">
    <property type="component" value="Unassembled WGS sequence"/>
</dbReference>
<protein>
    <recommendedName>
        <fullName evidence="4">DNA primase</fullName>
    </recommendedName>
</protein>
<evidence type="ECO:0000313" key="3">
    <source>
        <dbReference type="Proteomes" id="UP000288215"/>
    </source>
</evidence>
<dbReference type="SUPFAM" id="SSF56747">
    <property type="entry name" value="Prim-pol domain"/>
    <property type="match status" value="1"/>
</dbReference>
<evidence type="ECO:0000313" key="2">
    <source>
        <dbReference type="EMBL" id="RWX73043.1"/>
    </source>
</evidence>
<reference evidence="2 3" key="1">
    <citation type="submission" date="2018-12" db="EMBL/GenBank/DDBJ databases">
        <title>The complete genome of the methanogenic archaea of the candidate phylum Verstraetearchaeota, obtained from the metagenome of underground thermal water.</title>
        <authorList>
            <person name="Kadnikov V.V."/>
            <person name="Mardanov A.V."/>
            <person name="Beletsky A.V."/>
            <person name="Karnachuk O.V."/>
            <person name="Ravin N.V."/>
        </authorList>
    </citation>
    <scope>NUCLEOTIDE SEQUENCE [LARGE SCALE GENOMIC DNA]</scope>
    <source>
        <strain evidence="2">Ch88</strain>
    </source>
</reference>